<evidence type="ECO:0000313" key="2">
    <source>
        <dbReference type="EMBL" id="GAA1569719.1"/>
    </source>
</evidence>
<evidence type="ECO:0000256" key="1">
    <source>
        <dbReference type="SAM" id="Phobius"/>
    </source>
</evidence>
<keyword evidence="1" id="KW-0812">Transmembrane</keyword>
<sequence length="202" mass="20441">MRDFVSAAFAFPTAVFSVLLLVVAGYWVVVSLGALHVESLDTGGDTGGDAGGDDVGVLDVAGLGGVPITVAVSLLIAFGWFASLAAATVVHGPFAPAVVLVVAVGVAWLVTRLAVLALRRLFTAAPGPSRADLLGRPCVIRTGSVTSTFGQAEVTAADGSSAIVQVRQAGDGGLRAGSAAYIYGYDDTGEFFWVVEDPSTLA</sequence>
<comment type="caution">
    <text evidence="2">The sequence shown here is derived from an EMBL/GenBank/DDBJ whole genome shotgun (WGS) entry which is preliminary data.</text>
</comment>
<evidence type="ECO:0008006" key="4">
    <source>
        <dbReference type="Google" id="ProtNLM"/>
    </source>
</evidence>
<dbReference type="EMBL" id="BAAAQD010000042">
    <property type="protein sequence ID" value="GAA1569719.1"/>
    <property type="molecule type" value="Genomic_DNA"/>
</dbReference>
<accession>A0ABN2D3F5</accession>
<keyword evidence="1" id="KW-0472">Membrane</keyword>
<name>A0ABN2D3F5_9ACTN</name>
<keyword evidence="3" id="KW-1185">Reference proteome</keyword>
<evidence type="ECO:0000313" key="3">
    <source>
        <dbReference type="Proteomes" id="UP001501470"/>
    </source>
</evidence>
<feature type="transmembrane region" description="Helical" evidence="1">
    <location>
        <begin position="7"/>
        <end position="29"/>
    </location>
</feature>
<proteinExistence type="predicted"/>
<feature type="transmembrane region" description="Helical" evidence="1">
    <location>
        <begin position="68"/>
        <end position="90"/>
    </location>
</feature>
<keyword evidence="1" id="KW-1133">Transmembrane helix</keyword>
<dbReference type="Proteomes" id="UP001501470">
    <property type="component" value="Unassembled WGS sequence"/>
</dbReference>
<protein>
    <recommendedName>
        <fullName evidence="4">DUF1449 family protein</fullName>
    </recommendedName>
</protein>
<reference evidence="2 3" key="1">
    <citation type="journal article" date="2019" name="Int. J. Syst. Evol. Microbiol.">
        <title>The Global Catalogue of Microorganisms (GCM) 10K type strain sequencing project: providing services to taxonomists for standard genome sequencing and annotation.</title>
        <authorList>
            <consortium name="The Broad Institute Genomics Platform"/>
            <consortium name="The Broad Institute Genome Sequencing Center for Infectious Disease"/>
            <person name="Wu L."/>
            <person name="Ma J."/>
        </authorList>
    </citation>
    <scope>NUCLEOTIDE SEQUENCE [LARGE SCALE GENOMIC DNA]</scope>
    <source>
        <strain evidence="2 3">JCM 15933</strain>
    </source>
</reference>
<gene>
    <name evidence="2" type="ORF">GCM10009827_109420</name>
</gene>
<organism evidence="2 3">
    <name type="scientific">Dactylosporangium maewongense</name>
    <dbReference type="NCBI Taxonomy" id="634393"/>
    <lineage>
        <taxon>Bacteria</taxon>
        <taxon>Bacillati</taxon>
        <taxon>Actinomycetota</taxon>
        <taxon>Actinomycetes</taxon>
        <taxon>Micromonosporales</taxon>
        <taxon>Micromonosporaceae</taxon>
        <taxon>Dactylosporangium</taxon>
    </lineage>
</organism>
<feature type="transmembrane region" description="Helical" evidence="1">
    <location>
        <begin position="97"/>
        <end position="118"/>
    </location>
</feature>
<dbReference type="RefSeq" id="WP_344513992.1">
    <property type="nucleotide sequence ID" value="NZ_BAAAQD010000042.1"/>
</dbReference>